<organism evidence="1">
    <name type="scientific">Ralstonia solanacearum</name>
    <name type="common">Pseudomonas solanacearum</name>
    <dbReference type="NCBI Taxonomy" id="305"/>
    <lineage>
        <taxon>Bacteria</taxon>
        <taxon>Pseudomonadati</taxon>
        <taxon>Pseudomonadota</taxon>
        <taxon>Betaproteobacteria</taxon>
        <taxon>Burkholderiales</taxon>
        <taxon>Burkholderiaceae</taxon>
        <taxon>Ralstonia</taxon>
        <taxon>Ralstonia solanacearum species complex</taxon>
    </lineage>
</organism>
<evidence type="ECO:0000313" key="1">
    <source>
        <dbReference type="EMBL" id="CUV28838.1"/>
    </source>
</evidence>
<dbReference type="AlphaFoldDB" id="A0A0S4V3Q1"/>
<gene>
    <name evidence="1" type="ORF">RUN1985_v1_280153</name>
</gene>
<sequence length="25" mass="2817">MTTTRLDVDELSVLAIHTIIADIIY</sequence>
<dbReference type="EMBL" id="LN899824">
    <property type="protein sequence ID" value="CUV28838.1"/>
    <property type="molecule type" value="Genomic_DNA"/>
</dbReference>
<reference evidence="1" key="1">
    <citation type="submission" date="2015-10" db="EMBL/GenBank/DDBJ databases">
        <authorList>
            <person name="Gilbert D.G."/>
        </authorList>
    </citation>
    <scope>NUCLEOTIDE SEQUENCE</scope>
    <source>
        <strain evidence="1">Phyl III-seqv23</strain>
    </source>
</reference>
<accession>A0A0S4V3Q1</accession>
<protein>
    <submittedName>
        <fullName evidence="1">Uncharacterized protein</fullName>
    </submittedName>
</protein>
<name>A0A0S4V3Q1_RALSL</name>
<proteinExistence type="predicted"/>